<dbReference type="RefSeq" id="WP_133879391.1">
    <property type="nucleotide sequence ID" value="NZ_MWIN01000023.1"/>
</dbReference>
<evidence type="ECO:0000313" key="2">
    <source>
        <dbReference type="EMBL" id="TDU30746.1"/>
    </source>
</evidence>
<accession>A0A4V3F608</accession>
<feature type="chain" id="PRO_5020230119" evidence="1">
    <location>
        <begin position="28"/>
        <end position="501"/>
    </location>
</feature>
<name>A0A4V3F608_9GAMM</name>
<proteinExistence type="predicted"/>
<keyword evidence="3" id="KW-1185">Reference proteome</keyword>
<dbReference type="OrthoDB" id="5405204at2"/>
<feature type="signal peptide" evidence="1">
    <location>
        <begin position="1"/>
        <end position="27"/>
    </location>
</feature>
<reference evidence="2 3" key="1">
    <citation type="submission" date="2019-03" db="EMBL/GenBank/DDBJ databases">
        <title>Genomic Encyclopedia of Type Strains, Phase IV (KMG-IV): sequencing the most valuable type-strain genomes for metagenomic binning, comparative biology and taxonomic classification.</title>
        <authorList>
            <person name="Goeker M."/>
        </authorList>
    </citation>
    <scope>NUCLEOTIDE SEQUENCE [LARGE SCALE GENOMIC DNA]</scope>
    <source>
        <strain evidence="2 3">DSM 26377</strain>
    </source>
</reference>
<evidence type="ECO:0000313" key="3">
    <source>
        <dbReference type="Proteomes" id="UP000295341"/>
    </source>
</evidence>
<evidence type="ECO:0000256" key="1">
    <source>
        <dbReference type="SAM" id="SignalP"/>
    </source>
</evidence>
<sequence length="501" mass="55490">MNPVLLRLALALLLPVAISGCSTMSMGSRPETPDGDKCLKLYEQVDARIDSAGVGDASYHRIPGFPYLRSDRYSASFAQQIPTMDAFWEWVGYLRANEDESREVELRNLKMTKEESASLLLDMRACGGWLRSWELEDADFRDKLVNAAAVPDDYSTAQRVAGLYPLAVPFLKRSIEKEREATRSAFAAKLEDPAQPSGMILWKPQANPEAEYEAGTIDLRNKPRDLLGRIGLLWSEVVHIAYTHAPEMWIETVGDYDKVGAPVHTANGPDVDVHKPTVYYLPGLTRFGGKSLLQMSYFIWFSERLPQQKSDGRAGTMDGLIWRVTFDEQGRPLMHDSVRVTGDDHFGFVAQPVLQARDDALPSVMFPQKQIPAGEMAVRLRTGTHAVVRLVPADEAKASKQASYDLRPYDELLNLPDPAGGTRSLFDVAGFVPGTERSERFWIWSSGVRNAGALRQWGHHATTTVGRAHFDDPFLLEQLFVVPPGAPAPVTGVVKGGVLAP</sequence>
<organism evidence="2 3">
    <name type="scientific">Panacagrimonas perspica</name>
    <dbReference type="NCBI Taxonomy" id="381431"/>
    <lineage>
        <taxon>Bacteria</taxon>
        <taxon>Pseudomonadati</taxon>
        <taxon>Pseudomonadota</taxon>
        <taxon>Gammaproteobacteria</taxon>
        <taxon>Nevskiales</taxon>
        <taxon>Nevskiaceae</taxon>
        <taxon>Panacagrimonas</taxon>
    </lineage>
</organism>
<dbReference type="Proteomes" id="UP000295341">
    <property type="component" value="Unassembled WGS sequence"/>
</dbReference>
<dbReference type="EMBL" id="SOBT01000008">
    <property type="protein sequence ID" value="TDU30746.1"/>
    <property type="molecule type" value="Genomic_DNA"/>
</dbReference>
<protein>
    <submittedName>
        <fullName evidence="2">Uncharacterized protein</fullName>
    </submittedName>
</protein>
<keyword evidence="1" id="KW-0732">Signal</keyword>
<dbReference type="PROSITE" id="PS51257">
    <property type="entry name" value="PROKAR_LIPOPROTEIN"/>
    <property type="match status" value="1"/>
</dbReference>
<comment type="caution">
    <text evidence="2">The sequence shown here is derived from an EMBL/GenBank/DDBJ whole genome shotgun (WGS) entry which is preliminary data.</text>
</comment>
<gene>
    <name evidence="2" type="ORF">DFR24_0100</name>
</gene>
<dbReference type="AlphaFoldDB" id="A0A4V3F608"/>